<dbReference type="Gene3D" id="1.20.140.100">
    <property type="entry name" value="Dynein heavy chain, N-terminal domain 2"/>
    <property type="match status" value="1"/>
</dbReference>
<evidence type="ECO:0000259" key="3">
    <source>
        <dbReference type="Pfam" id="PF12774"/>
    </source>
</evidence>
<dbReference type="InterPro" id="IPR041228">
    <property type="entry name" value="Dynein_C"/>
</dbReference>
<evidence type="ECO:0000259" key="6">
    <source>
        <dbReference type="Pfam" id="PF18199"/>
    </source>
</evidence>
<dbReference type="Proteomes" id="UP000285060">
    <property type="component" value="Unassembled WGS sequence"/>
</dbReference>
<dbReference type="Gene3D" id="1.10.472.130">
    <property type="match status" value="1"/>
</dbReference>
<feature type="coiled-coil region" evidence="1">
    <location>
        <begin position="2415"/>
        <end position="2442"/>
    </location>
</feature>
<sequence>MNHMDGLDDESEFLRQREIYFKETKLIYELVRCQRFVSHDTTANATDLGTLSLKIKSRITHLAIRRNITNTLNVHGAILADMLRVIDDDYTSIMKRSKAEVEEDSTPLHSALVRSYLQQQRLTHWCHQPHIPSRLLAFSKVREKIVATHLDATRASVLLLQGIMKKSHQVLPTVELFHQIESDYDAAIIQLIEGTKIPSALQPNMHRFTKRVDYILANELSQSVIAMKEFRASFNQAVLGPRQLAENIQILCDSLHDRRMALLALYKERTDDFLPPDDFNGIIDELRWFGKAIHDVNAFEYLCVNCHHQERRIADKYEQDRKTLATNPQDEATLDILWTFLSEIENVVHDRRMDVQSIEGRFTTLESIGIMIGKPVPASTTKFHWTLRKYPSILVDDTKTCSDACEARKKTLSSSLFMEKRAFEAEVVRLKEAIDVLTTKTEWSKENVDVYADDAQTLHDTVEACLRQLEDFARRDRIFGWTPMETTNVTLLQALLEPYYLFWTTSSDFTSSTTTWSKTPFELLTAKDVVNKVGSWKEQLSSLAVQLGNHSKLQGALATLNTEVQAFCVGMPIIEMAATGAMKSRHWETIVDLLEVDSRVIQDDRLLFTLDDLIRGGIISILDYARSVHGKALREFHLEQRLHTLKREFGKPIVQVEKYPLKDTYLVVNFGPLLDIVEDQLITIYQMSHSDDVGPIANDVDEWKLKLQYTQNLLQTWTQVQRTWRSMECYFYRQKEGDNSFQDFAKVESTWRSVLDLVRGNPGLAKIADSDNVKVTEPLEKCLRILRSINKVVNSILETKRSIFPKLFLISNFDLARILAAQCIQDIPPKLNGLFEGIDCFAVDDNDHIHGITLKTRDTLHLIHPVAISKPNIDGWFVDVAQFLMALDKSIKYSIQHLIASTCLDAGMNAVFDTCVPLQVILVVLQIHWTSSMECDGDDRCGHDSMMQTLLGLEHGLIAKIRSSATDVNVATVLAEVISLVHKTKSLVHCNTTSFEWLSQSRRYLRPSPDHDMPTHVVQILDTELPYQNELLCIRQPQTNISTDNMLYSVFIALRHLRGLALQGFHIVHTAVHLTQWIGASLVVEVLSEESTWKNIGQVLRGAAATGSWLLLHHLNDAPTSILSILVQVMAHVSASHVLHPPVIQIPHFSKVELQPSFALLTTVNKRTRTELPPSLSAMFMPCSLIQPCLLQYTMSTLYIFGFMHFETIGKRIVRFLETMRIEHHNLSSDITLTALLSHVYIRVLIRTATCDLASHTIQAFKMKSLDDEVHAVYHAIEKVFLARLSRQGTAVKVRQMWLGFVFCSSSHAVRQVMRVYVSSVENLMGSFYGEPNLTTCSVLQHFIHDATTSSNTVTWIVLDGVASEDMTDALVSFLEQQLNMRLFNMAKGIQHKWRLLIETDSLAHVNPSFASVCGHIYMDATCLTWRQILTSWCHKPARPSSGTLHSKAVVDLVFWVMTTAFALMPPKHPSMAHQTQHMLSVCRLVDMMVESVGGWPAQGHQAVITAEGCFVFAAVWCIGTTLDDVAVKQTFSDSLKDVLAGVKKHMRRSSVPFPPNEPTKSVFDYVFDMSSLTWRGWDGMEPPLKVPVGIVPHTNFSIGSYFQRIVVANKPMTRMPLVLSGPTACGKTTLLQALATPALSQQVIPGCRHRTSFETKLKILDPLVEIRQNCMGTRTESTHIVILEDVHVCASTGLDCVREWVERNQSWHVENRSVAVPHAVFLATMHPMPSTDSTVTHRILRHFLHIRLAQYTDDVLRTICMATIQQSTSSSAVQFPFGNEIATSTARLVHHLRGKKTLGWNVLSRGLDIVRVVCTMPGEVYASSGVSMLWSHECQREYEDVFRSSQDVEWFRQHLVTTCRTVFGDECADKLVTTFRLNPLMYSPNVNQPNCYEEIFRIKYMTDTMSTWGKTHRHVASNAFMSSSQAGFLARVLRVLTLPLRVHHRTTCIFAYGPSGGNAVLASTFELVSEILDCAFRFETQDGIVPFLQSDKDIATRKIVLVQDAHGIPHDTWNDIQTLLDRPSPLAAAGQRLFVVFVFDVDLSSPPLDDGCITTYSVLCDRPSLYKHTHIIWLVNKTESSDYCQIIRNALKNVLVDHPMRDELIHVYADIQELNEMHLTQFGSTEHASSITRFDFSTCLAALVSHTTAAIKQNEKLLSTALTNATQVTTSINNIAGTIRAMSKRIYDKTQRAADSSLDLVSLQQSVHDTIAAIRNDEDEIHRESVECDAWTEKLKTHMEPLDKDLRSRLAEVLAFTDEWMDEPRLNKLPMGLTAQMGDIVVSIGSQMKSHRESIVALVSDADDTRSKKGSVRFTLQRMLVHFAGTSPSVLSKIKFMSNMAKADMHTQTPCVQSVMVLLDYIVKWHVGFDASKKMSTKIQDGRGRIQAIQARRADALQKHCTFQNQLDMTLADQDSRKHELVSLERDMEKLRQARSVIEASQDYLDENLSKWNELLEFEQQKLAWVPGMCAIAASIFVYLKPYPWPAREKVLHAMHQHLQIHQVAMPSDKSMGYFVQDRIVVECWHLHGLPRSPFFVSNALLTANAIPSLAKWTVLIDPDGVGKTWLTSYHRGKLVCTTAIETVLQRAILRAIKLNHPLLIEHVEGQFSGSLKHFLKVRHESDGTRYLSIDDKMERISAEWPVYFTTPLRYPTFAAVVHRACHIVNFSVSSVEAPDFFDTVCFELWDDKEFVKRRDNAIEFVESWTALHTAEHDLLVYLSRMSPTDGPDNDLLAMLQDVDRKNETNEAKKDEAATMMDNVSKMNADAVAPILLLMFESFTAMGLINPNYTVSMDEFVRPLRTYMTKLRSQWQVATLRGGLEARPLLERSSSRRLTATASTTTFRKKTLKKVQRDVYPPEHKELIGAFSAIMTKLIHGDHVILWRFIFTANRILFTPTWKIHCNATTKLFMDIAWILDNRCYAFPVSGVDQLRRPPWVAKASWANLCVITKHRGYEYMYDYVLTHEDAIVRDECDTQAYAHLNDVAALLHKFVLLLCLQSPRKWDALNNLMQFAWEDISPCLPTTSLVDTIAGVVEATDQVTPIVLYCDSMPNVLLSLQEHNGHVSRGSNQLLPILSGENATLSTVLEELDRSATCGTWMCLYDCNHTSIPIFEKISLAWQEAIHQKPHHQHRLWLICEMHRPMNTCILTNAAKRWFLNPITNVKMAMLSCAATLENDAAACVQITQWDAIAKGIVVISHFHYVFKTNLSYFDWVHHAPVHDGTVNTAAKELVMLAAKGIAALGPMREGILRVYAAHVVTKHDLDRLHYLFDWTWHMCLSAYQTENVTPTSYALCRDWVIAAQVPFDFVKSMPTPLPLEQPVNVLAAYRHCFAILDGYDVANNDQSLVNDLTLFSHELNMSFYDVLASARTMTKSSELHRYLNWEWQQFSRHVTHIQRTLAHYSRHIGEYYELAQRALLGQFPPSWYLTPQFRMRTCADLLAHVKRRRKYFHSVDDGTFTSYWLPALTNPHRAVELLAHHIMQNHPEKQESWEHLRTSFVVAESLHARSPLIYRLAKQRIKLRKAATADTSTSSDITLSGIVVYNASWNESTRTLTKPSVLNVVEELPSIQMTVTKTTDVTDPFSYDQEETDVHEIPVHMVDNKTSPPTQQVVFYVWLKLPDDDDERRWLLANAYLVIG</sequence>
<dbReference type="VEuPathDB" id="FungiDB:H310_07022"/>
<dbReference type="InterPro" id="IPR035699">
    <property type="entry name" value="AAA_6"/>
</dbReference>
<dbReference type="EMBL" id="QUSY01000013">
    <property type="protein sequence ID" value="RHY34938.1"/>
    <property type="molecule type" value="Genomic_DNA"/>
</dbReference>
<dbReference type="GO" id="GO:0005524">
    <property type="term" value="F:ATP binding"/>
    <property type="evidence" value="ECO:0007669"/>
    <property type="project" value="InterPro"/>
</dbReference>
<dbReference type="InterPro" id="IPR013602">
    <property type="entry name" value="Dynein_heavy_linker"/>
</dbReference>
<dbReference type="Pfam" id="PF17852">
    <property type="entry name" value="Dynein_AAA_lid"/>
    <property type="match status" value="1"/>
</dbReference>
<dbReference type="Pfam" id="PF08393">
    <property type="entry name" value="DHC_N2"/>
    <property type="match status" value="1"/>
</dbReference>
<dbReference type="InterPro" id="IPR042222">
    <property type="entry name" value="Dynein_2_N"/>
</dbReference>
<evidence type="ECO:0008006" key="9">
    <source>
        <dbReference type="Google" id="ProtNLM"/>
    </source>
</evidence>
<feature type="domain" description="Dynein heavy chain linker" evidence="2">
    <location>
        <begin position="493"/>
        <end position="900"/>
    </location>
</feature>
<dbReference type="PANTHER" id="PTHR45703">
    <property type="entry name" value="DYNEIN HEAVY CHAIN"/>
    <property type="match status" value="1"/>
</dbReference>
<dbReference type="PANTHER" id="PTHR45703:SF36">
    <property type="entry name" value="DYNEIN HEAVY CHAIN, CYTOPLASMIC"/>
    <property type="match status" value="1"/>
</dbReference>
<dbReference type="InterPro" id="IPR041466">
    <property type="entry name" value="Dynein_AAA5_ext"/>
</dbReference>
<evidence type="ECO:0000259" key="4">
    <source>
        <dbReference type="Pfam" id="PF12781"/>
    </source>
</evidence>
<proteinExistence type="predicted"/>
<dbReference type="Gene3D" id="3.40.50.300">
    <property type="entry name" value="P-loop containing nucleotide triphosphate hydrolases"/>
    <property type="match status" value="4"/>
</dbReference>
<dbReference type="GO" id="GO:0045505">
    <property type="term" value="F:dynein intermediate chain binding"/>
    <property type="evidence" value="ECO:0007669"/>
    <property type="project" value="InterPro"/>
</dbReference>
<dbReference type="InterPro" id="IPR026983">
    <property type="entry name" value="DHC"/>
</dbReference>
<dbReference type="SUPFAM" id="SSF52540">
    <property type="entry name" value="P-loop containing nucleoside triphosphate hydrolases"/>
    <property type="match status" value="1"/>
</dbReference>
<keyword evidence="1" id="KW-0175">Coiled coil</keyword>
<gene>
    <name evidence="7" type="ORF">DYB32_000569</name>
</gene>
<comment type="caution">
    <text evidence="7">The sequence shown here is derived from an EMBL/GenBank/DDBJ whole genome shotgun (WGS) entry which is preliminary data.</text>
</comment>
<dbReference type="GO" id="GO:0007018">
    <property type="term" value="P:microtubule-based movement"/>
    <property type="evidence" value="ECO:0007669"/>
    <property type="project" value="InterPro"/>
</dbReference>
<dbReference type="InterPro" id="IPR035706">
    <property type="entry name" value="AAA_9"/>
</dbReference>
<name>A0A418B9R4_9STRA</name>
<dbReference type="GO" id="GO:0030286">
    <property type="term" value="C:dynein complex"/>
    <property type="evidence" value="ECO:0007669"/>
    <property type="project" value="InterPro"/>
</dbReference>
<feature type="domain" description="Dynein heavy chain ATP-binding dynein motor region" evidence="4">
    <location>
        <begin position="2526"/>
        <end position="2672"/>
    </location>
</feature>
<dbReference type="GO" id="GO:0051959">
    <property type="term" value="F:dynein light intermediate chain binding"/>
    <property type="evidence" value="ECO:0007669"/>
    <property type="project" value="InterPro"/>
</dbReference>
<reference evidence="7 8" key="1">
    <citation type="submission" date="2018-08" db="EMBL/GenBank/DDBJ databases">
        <title>Aphanomyces genome sequencing and annotation.</title>
        <authorList>
            <person name="Minardi D."/>
            <person name="Oidtmann B."/>
            <person name="Van Der Giezen M."/>
            <person name="Studholme D.J."/>
        </authorList>
    </citation>
    <scope>NUCLEOTIDE SEQUENCE [LARGE SCALE GENOMIC DNA]</scope>
    <source>
        <strain evidence="7 8">NJM0002</strain>
    </source>
</reference>
<dbReference type="InterPro" id="IPR027417">
    <property type="entry name" value="P-loop_NTPase"/>
</dbReference>
<organism evidence="7 8">
    <name type="scientific">Aphanomyces invadans</name>
    <dbReference type="NCBI Taxonomy" id="157072"/>
    <lineage>
        <taxon>Eukaryota</taxon>
        <taxon>Sar</taxon>
        <taxon>Stramenopiles</taxon>
        <taxon>Oomycota</taxon>
        <taxon>Saprolegniomycetes</taxon>
        <taxon>Saprolegniales</taxon>
        <taxon>Verrucalvaceae</taxon>
        <taxon>Aphanomyces</taxon>
    </lineage>
</organism>
<dbReference type="InterPro" id="IPR042228">
    <property type="entry name" value="Dynein_linker_3"/>
</dbReference>
<accession>A0A418B9R4</accession>
<evidence type="ECO:0000259" key="2">
    <source>
        <dbReference type="Pfam" id="PF08393"/>
    </source>
</evidence>
<dbReference type="Pfam" id="PF12774">
    <property type="entry name" value="AAA_6"/>
    <property type="match status" value="1"/>
</dbReference>
<dbReference type="Gene3D" id="3.20.180.20">
    <property type="entry name" value="Dynein heavy chain, N-terminal domain 2"/>
    <property type="match status" value="1"/>
</dbReference>
<evidence type="ECO:0000256" key="1">
    <source>
        <dbReference type="SAM" id="Coils"/>
    </source>
</evidence>
<feature type="domain" description="Dynein heavy chain AAA 5 extension" evidence="5">
    <location>
        <begin position="1465"/>
        <end position="1579"/>
    </location>
</feature>
<evidence type="ECO:0000259" key="5">
    <source>
        <dbReference type="Pfam" id="PF17852"/>
    </source>
</evidence>
<evidence type="ECO:0000313" key="8">
    <source>
        <dbReference type="Proteomes" id="UP000285060"/>
    </source>
</evidence>
<keyword evidence="8" id="KW-1185">Reference proteome</keyword>
<dbReference type="Gene3D" id="1.20.58.1120">
    <property type="match status" value="1"/>
</dbReference>
<feature type="domain" description="Dynein heavy chain C-terminal" evidence="6">
    <location>
        <begin position="3371"/>
        <end position="3634"/>
    </location>
</feature>
<protein>
    <recommendedName>
        <fullName evidence="9">Dynein heavy chain linker domain-containing protein</fullName>
    </recommendedName>
</protein>
<dbReference type="Pfam" id="PF12781">
    <property type="entry name" value="AAA_9"/>
    <property type="match status" value="1"/>
</dbReference>
<feature type="domain" description="Dynein heavy chain hydrolytic ATP-binding dynein motor region" evidence="3">
    <location>
        <begin position="1070"/>
        <end position="1221"/>
    </location>
</feature>
<dbReference type="Pfam" id="PF18199">
    <property type="entry name" value="Dynein_C"/>
    <property type="match status" value="1"/>
</dbReference>
<dbReference type="Gene3D" id="1.20.920.30">
    <property type="match status" value="1"/>
</dbReference>
<evidence type="ECO:0000313" key="7">
    <source>
        <dbReference type="EMBL" id="RHY34938.1"/>
    </source>
</evidence>